<dbReference type="AlphaFoldDB" id="A0A7W9EXR2"/>
<reference evidence="1 2" key="1">
    <citation type="submission" date="2020-08" db="EMBL/GenBank/DDBJ databases">
        <title>Genomic Encyclopedia of Type Strains, Phase IV (KMG-IV): sequencing the most valuable type-strain genomes for metagenomic binning, comparative biology and taxonomic classification.</title>
        <authorList>
            <person name="Goeker M."/>
        </authorList>
    </citation>
    <scope>NUCLEOTIDE SEQUENCE [LARGE SCALE GENOMIC DNA]</scope>
    <source>
        <strain evidence="1 2">DSM 100044</strain>
    </source>
</reference>
<dbReference type="EMBL" id="JACIJK010000022">
    <property type="protein sequence ID" value="MBB5717052.1"/>
    <property type="molecule type" value="Genomic_DNA"/>
</dbReference>
<dbReference type="Proteomes" id="UP000546200">
    <property type="component" value="Unassembled WGS sequence"/>
</dbReference>
<comment type="caution">
    <text evidence="1">The sequence shown here is derived from an EMBL/GenBank/DDBJ whole genome shotgun (WGS) entry which is preliminary data.</text>
</comment>
<evidence type="ECO:0000313" key="1">
    <source>
        <dbReference type="EMBL" id="MBB5717052.1"/>
    </source>
</evidence>
<keyword evidence="2" id="KW-1185">Reference proteome</keyword>
<name>A0A7W9EXR2_9SPHN</name>
<accession>A0A7W9EXR2</accession>
<protein>
    <submittedName>
        <fullName evidence="1">Uncharacterized protein</fullName>
    </submittedName>
</protein>
<gene>
    <name evidence="1" type="ORF">FHS94_003926</name>
</gene>
<organism evidence="1 2">
    <name type="scientific">Sphingomonas aerophila</name>
    <dbReference type="NCBI Taxonomy" id="1344948"/>
    <lineage>
        <taxon>Bacteria</taxon>
        <taxon>Pseudomonadati</taxon>
        <taxon>Pseudomonadota</taxon>
        <taxon>Alphaproteobacteria</taxon>
        <taxon>Sphingomonadales</taxon>
        <taxon>Sphingomonadaceae</taxon>
        <taxon>Sphingomonas</taxon>
    </lineage>
</organism>
<proteinExistence type="predicted"/>
<dbReference type="RefSeq" id="WP_184060822.1">
    <property type="nucleotide sequence ID" value="NZ_JACIJK010000022.1"/>
</dbReference>
<evidence type="ECO:0000313" key="2">
    <source>
        <dbReference type="Proteomes" id="UP000546200"/>
    </source>
</evidence>
<sequence>MSPLPAALERLRRYRATLEVGEVINAGVGLTADDLSIVIEALEAAESTIPKINTASMSEFVGRGYQNE</sequence>